<keyword evidence="2" id="KW-1185">Reference proteome</keyword>
<reference evidence="1 2" key="1">
    <citation type="journal article" date="2012" name="PLoS Pathog.">
        <title>Diverse lifestyles and strategies of plant pathogenesis encoded in the genomes of eighteen Dothideomycetes fungi.</title>
        <authorList>
            <person name="Ohm R.A."/>
            <person name="Feau N."/>
            <person name="Henrissat B."/>
            <person name="Schoch C.L."/>
            <person name="Horwitz B.A."/>
            <person name="Barry K.W."/>
            <person name="Condon B.J."/>
            <person name="Copeland A.C."/>
            <person name="Dhillon B."/>
            <person name="Glaser F."/>
            <person name="Hesse C.N."/>
            <person name="Kosti I."/>
            <person name="LaButti K."/>
            <person name="Lindquist E.A."/>
            <person name="Lucas S."/>
            <person name="Salamov A.A."/>
            <person name="Bradshaw R.E."/>
            <person name="Ciuffetti L."/>
            <person name="Hamelin R.C."/>
            <person name="Kema G.H.J."/>
            <person name="Lawrence C."/>
            <person name="Scott J.A."/>
            <person name="Spatafora J.W."/>
            <person name="Turgeon B.G."/>
            <person name="de Wit P.J.G.M."/>
            <person name="Zhong S."/>
            <person name="Goodwin S.B."/>
            <person name="Grigoriev I.V."/>
        </authorList>
    </citation>
    <scope>NUCLEOTIDE SEQUENCE [LARGE SCALE GENOMIC DNA]</scope>
    <source>
        <strain evidence="2">ND90Pr / ATCC 201652</strain>
    </source>
</reference>
<dbReference type="KEGG" id="bsc:COCSADRAFT_332772"/>
<accession>M2RAJ1</accession>
<sequence length="71" mass="7887">MQMVRPTMYTLSYTLAEPCHTPHPVCFCLSSLSRAAAHTPGMPHSVLETRHYAVAPGRYSTMKPPLATISW</sequence>
<dbReference type="Proteomes" id="UP000016934">
    <property type="component" value="Unassembled WGS sequence"/>
</dbReference>
<evidence type="ECO:0000313" key="2">
    <source>
        <dbReference type="Proteomes" id="UP000016934"/>
    </source>
</evidence>
<dbReference type="EMBL" id="KB445644">
    <property type="protein sequence ID" value="EMD63904.1"/>
    <property type="molecule type" value="Genomic_DNA"/>
</dbReference>
<dbReference type="GeneID" id="19137118"/>
<reference evidence="2" key="2">
    <citation type="journal article" date="2013" name="PLoS Genet.">
        <title>Comparative genome structure, secondary metabolite, and effector coding capacity across Cochliobolus pathogens.</title>
        <authorList>
            <person name="Condon B.J."/>
            <person name="Leng Y."/>
            <person name="Wu D."/>
            <person name="Bushley K.E."/>
            <person name="Ohm R.A."/>
            <person name="Otillar R."/>
            <person name="Martin J."/>
            <person name="Schackwitz W."/>
            <person name="Grimwood J."/>
            <person name="MohdZainudin N."/>
            <person name="Xue C."/>
            <person name="Wang R."/>
            <person name="Manning V.A."/>
            <person name="Dhillon B."/>
            <person name="Tu Z.J."/>
            <person name="Steffenson B.J."/>
            <person name="Salamov A."/>
            <person name="Sun H."/>
            <person name="Lowry S."/>
            <person name="LaButti K."/>
            <person name="Han J."/>
            <person name="Copeland A."/>
            <person name="Lindquist E."/>
            <person name="Barry K."/>
            <person name="Schmutz J."/>
            <person name="Baker S.E."/>
            <person name="Ciuffetti L.M."/>
            <person name="Grigoriev I.V."/>
            <person name="Zhong S."/>
            <person name="Turgeon B.G."/>
        </authorList>
    </citation>
    <scope>NUCLEOTIDE SEQUENCE [LARGE SCALE GENOMIC DNA]</scope>
    <source>
        <strain evidence="2">ND90Pr / ATCC 201652</strain>
    </source>
</reference>
<protein>
    <submittedName>
        <fullName evidence="1">Uncharacterized protein</fullName>
    </submittedName>
</protein>
<name>M2RAJ1_COCSN</name>
<gene>
    <name evidence="1" type="ORF">COCSADRAFT_332772</name>
</gene>
<dbReference type="RefSeq" id="XP_007700884.1">
    <property type="nucleotide sequence ID" value="XM_007702694.1"/>
</dbReference>
<evidence type="ECO:0000313" key="1">
    <source>
        <dbReference type="EMBL" id="EMD63904.1"/>
    </source>
</evidence>
<dbReference type="AlphaFoldDB" id="M2RAJ1"/>
<organism evidence="1 2">
    <name type="scientific">Cochliobolus sativus (strain ND90Pr / ATCC 201652)</name>
    <name type="common">Common root rot and spot blotch fungus</name>
    <name type="synonym">Bipolaris sorokiniana</name>
    <dbReference type="NCBI Taxonomy" id="665912"/>
    <lineage>
        <taxon>Eukaryota</taxon>
        <taxon>Fungi</taxon>
        <taxon>Dikarya</taxon>
        <taxon>Ascomycota</taxon>
        <taxon>Pezizomycotina</taxon>
        <taxon>Dothideomycetes</taxon>
        <taxon>Pleosporomycetidae</taxon>
        <taxon>Pleosporales</taxon>
        <taxon>Pleosporineae</taxon>
        <taxon>Pleosporaceae</taxon>
        <taxon>Bipolaris</taxon>
    </lineage>
</organism>
<dbReference type="HOGENOM" id="CLU_2739850_0_0_1"/>
<proteinExistence type="predicted"/>